<dbReference type="EMBL" id="JAAVUN010000005">
    <property type="protein sequence ID" value="NKE09186.1"/>
    <property type="molecule type" value="Genomic_DNA"/>
</dbReference>
<keyword evidence="2" id="KW-1185">Reference proteome</keyword>
<comment type="caution">
    <text evidence="1">The sequence shown here is derived from an EMBL/GenBank/DDBJ whole genome shotgun (WGS) entry which is preliminary data.</text>
</comment>
<organism evidence="1 2">
    <name type="scientific">Kocuria subflava</name>
    <dbReference type="NCBI Taxonomy" id="1736139"/>
    <lineage>
        <taxon>Bacteria</taxon>
        <taxon>Bacillati</taxon>
        <taxon>Actinomycetota</taxon>
        <taxon>Actinomycetes</taxon>
        <taxon>Micrococcales</taxon>
        <taxon>Micrococcaceae</taxon>
        <taxon>Kocuria</taxon>
    </lineage>
</organism>
<accession>A0A846U6C3</accession>
<evidence type="ECO:0000313" key="1">
    <source>
        <dbReference type="EMBL" id="NKE09186.1"/>
    </source>
</evidence>
<sequence>MAQGFRSTPHGMIARLDQQERGLLRRLFEDVISMLEPEDLDDASIDGTHDPLEALLGLTDDAQVPRDPAVHRLLPNASSDEQRSQEFRRYTERSLREEKVGALRRSAMEVEHDPVQLEGAAIQDFSRALNDVRLVLATRLEIDSEEDARRVEKIASQVRVRKIEDSQTYMAVVYGFVSWLQNSLVEAMLMDLPGDHVHP</sequence>
<dbReference type="Proteomes" id="UP000521379">
    <property type="component" value="Unassembled WGS sequence"/>
</dbReference>
<protein>
    <submittedName>
        <fullName evidence="1">DUF2017 domain-containing protein</fullName>
    </submittedName>
</protein>
<dbReference type="AlphaFoldDB" id="A0A846U6C3"/>
<name>A0A846U6C3_9MICC</name>
<dbReference type="Pfam" id="PF09438">
    <property type="entry name" value="DUF2017"/>
    <property type="match status" value="1"/>
</dbReference>
<evidence type="ECO:0000313" key="2">
    <source>
        <dbReference type="Proteomes" id="UP000521379"/>
    </source>
</evidence>
<gene>
    <name evidence="1" type="ORF">GTW58_04365</name>
</gene>
<dbReference type="RefSeq" id="WP_047690531.1">
    <property type="nucleotide sequence ID" value="NZ_JAAVUN010000005.1"/>
</dbReference>
<proteinExistence type="predicted"/>
<dbReference type="InterPro" id="IPR018561">
    <property type="entry name" value="AosR"/>
</dbReference>
<reference evidence="1 2" key="1">
    <citation type="submission" date="2020-02" db="EMBL/GenBank/DDBJ databases">
        <authorList>
            <person name="Sun Q."/>
        </authorList>
    </citation>
    <scope>NUCLEOTIDE SEQUENCE [LARGE SCALE GENOMIC DNA]</scope>
    <source>
        <strain evidence="1 2">YIM 13062</strain>
    </source>
</reference>